<evidence type="ECO:0000313" key="7">
    <source>
        <dbReference type="Proteomes" id="UP001596087"/>
    </source>
</evidence>
<dbReference type="InterPro" id="IPR058852">
    <property type="entry name" value="HTH_77"/>
</dbReference>
<dbReference type="InterPro" id="IPR005158">
    <property type="entry name" value="BTAD"/>
</dbReference>
<dbReference type="Gene3D" id="1.10.10.10">
    <property type="entry name" value="Winged helix-like DNA-binding domain superfamily/Winged helix DNA-binding domain"/>
    <property type="match status" value="1"/>
</dbReference>
<dbReference type="Proteomes" id="UP001596087">
    <property type="component" value="Unassembled WGS sequence"/>
</dbReference>
<evidence type="ECO:0000256" key="3">
    <source>
        <dbReference type="PROSITE-ProRule" id="PRU01091"/>
    </source>
</evidence>
<reference evidence="7" key="1">
    <citation type="journal article" date="2019" name="Int. J. Syst. Evol. Microbiol.">
        <title>The Global Catalogue of Microorganisms (GCM) 10K type strain sequencing project: providing services to taxonomists for standard genome sequencing and annotation.</title>
        <authorList>
            <consortium name="The Broad Institute Genomics Platform"/>
            <consortium name="The Broad Institute Genome Sequencing Center for Infectious Disease"/>
            <person name="Wu L."/>
            <person name="Ma J."/>
        </authorList>
    </citation>
    <scope>NUCLEOTIDE SEQUENCE [LARGE SCALE GENOMIC DNA]</scope>
    <source>
        <strain evidence="7">DFY41</strain>
    </source>
</reference>
<dbReference type="SUPFAM" id="SSF46894">
    <property type="entry name" value="C-terminal effector domain of the bipartite response regulators"/>
    <property type="match status" value="1"/>
</dbReference>
<dbReference type="SMART" id="SM00382">
    <property type="entry name" value="AAA"/>
    <property type="match status" value="1"/>
</dbReference>
<dbReference type="CDD" id="cd15831">
    <property type="entry name" value="BTAD"/>
    <property type="match status" value="1"/>
</dbReference>
<dbReference type="InterPro" id="IPR027417">
    <property type="entry name" value="P-loop_NTPase"/>
</dbReference>
<dbReference type="Pfam" id="PF25872">
    <property type="entry name" value="HTH_77"/>
    <property type="match status" value="1"/>
</dbReference>
<keyword evidence="2 3" id="KW-0238">DNA-binding</keyword>
<dbReference type="EMBL" id="JBHSKD010000027">
    <property type="protein sequence ID" value="MFC5178657.1"/>
    <property type="molecule type" value="Genomic_DNA"/>
</dbReference>
<comment type="similarity">
    <text evidence="1">Belongs to the AfsR/DnrI/RedD regulatory family.</text>
</comment>
<accession>A0ABW0BP40</accession>
<dbReference type="InterPro" id="IPR036388">
    <property type="entry name" value="WH-like_DNA-bd_sf"/>
</dbReference>
<evidence type="ECO:0000256" key="2">
    <source>
        <dbReference type="ARBA" id="ARBA00023125"/>
    </source>
</evidence>
<protein>
    <submittedName>
        <fullName evidence="6">BTAD domain-containing putative transcriptional regulator</fullName>
    </submittedName>
</protein>
<feature type="region of interest" description="Disordered" evidence="4">
    <location>
        <begin position="245"/>
        <end position="265"/>
    </location>
</feature>
<proteinExistence type="inferred from homology"/>
<evidence type="ECO:0000256" key="4">
    <source>
        <dbReference type="SAM" id="MobiDB-lite"/>
    </source>
</evidence>
<dbReference type="PANTHER" id="PTHR47691:SF3">
    <property type="entry name" value="HTH-TYPE TRANSCRIPTIONAL REGULATOR RV0890C-RELATED"/>
    <property type="match status" value="1"/>
</dbReference>
<dbReference type="Gene3D" id="1.25.40.10">
    <property type="entry name" value="Tetratricopeptide repeat domain"/>
    <property type="match status" value="1"/>
</dbReference>
<gene>
    <name evidence="6" type="ORF">ACFPGP_18400</name>
</gene>
<dbReference type="PROSITE" id="PS51755">
    <property type="entry name" value="OMPR_PHOB"/>
    <property type="match status" value="1"/>
</dbReference>
<comment type="caution">
    <text evidence="6">The sequence shown here is derived from an EMBL/GenBank/DDBJ whole genome shotgun (WGS) entry which is preliminary data.</text>
</comment>
<evidence type="ECO:0000313" key="6">
    <source>
        <dbReference type="EMBL" id="MFC5178657.1"/>
    </source>
</evidence>
<dbReference type="InterPro" id="IPR016032">
    <property type="entry name" value="Sig_transdc_resp-reg_C-effctor"/>
</dbReference>
<dbReference type="Pfam" id="PF00486">
    <property type="entry name" value="Trans_reg_C"/>
    <property type="match status" value="1"/>
</dbReference>
<feature type="DNA-binding region" description="OmpR/PhoB-type" evidence="3">
    <location>
        <begin position="1"/>
        <end position="91"/>
    </location>
</feature>
<dbReference type="SUPFAM" id="SSF48452">
    <property type="entry name" value="TPR-like"/>
    <property type="match status" value="1"/>
</dbReference>
<dbReference type="SUPFAM" id="SSF52540">
    <property type="entry name" value="P-loop containing nucleoside triphosphate hydrolases"/>
    <property type="match status" value="1"/>
</dbReference>
<dbReference type="InterPro" id="IPR001867">
    <property type="entry name" value="OmpR/PhoB-type_DNA-bd"/>
</dbReference>
<sequence>MWFRVLGPLEIEGDNGPLALRGVRPRALLTALLLQPGALVPSSRLVDALWGDRPPREPANALQQVVARVRARLGDAASCLETREGGYALVTHDHTVDAEVFESLCRRARSQVGSDPEQAGRTLDEALALWRGPAYGEFGEGFALVAAARLAELRTTALEDRAELFLRAGSPLEAVAAAQELVAAEPLRERPVELLMRALHAAGRVPEALAAYGLHRARLADDLGLDPSAGLRDLEIRILRDDVPDAPSAPPLPGGGGPSLAPLPWRPGSIIGRDPDLATLLALVGSSSVVTVVGPGGVGKTRLALEAAHQLRGAGRQVAWVDFTTVEPDRLVDLVAESAGVVMPRGHDPVRALAVSLRNASTVVFLDNAENVLDALAPLVEAVTDAAPQLRFVVTSRERLTIAAEVAQVLAPLPLPEGDDPDNPAVRLFLERAGQTLAGTDLAEVADLCRRLDGLPLAIELGAARAPTFGVRELLDQLGTGLDLLSGGRRTAAARHRTLRAVVDASYAQLDPDEATLFARLAVFPGSFRLAQARSVGADDSLAPTRVAHLLARLVEQSLVQAGGGRFWLLETLRSYALELLDPPERLSLRDRHARDVADRLAELRWHDRPPAEAECVAALAGMTSDLHLAWDHASRHDRGLAVELAAAVYDYAYQRQRLDLLDWGRQVAGWDVEHPLLAPALATAAAAAWAAGDLDDAHRLALRGMDVAMSGEGSPRARVVGQAGNLAMFAGDFDLAAERFHESAELSRTEGNPLAALMCEISVCQATVYGGRGAAAASALAQLRARAEATGSPSAAAWAHFVSGEAAAETDVPAALAAYRAAAEHARLVDNRLFLNLARSSSVALAAREGPPVEALVEFERVIAEWDALGNVAALWWVLMNHAMLISRLGREHEAALLIGSVLANGDRRYMLLGDEGRLSDTLDRLRDRLASPATETALAEGATLPIDEALALARQVGHDLGQQLDRGR</sequence>
<evidence type="ECO:0000259" key="5">
    <source>
        <dbReference type="PROSITE" id="PS51755"/>
    </source>
</evidence>
<dbReference type="PANTHER" id="PTHR47691">
    <property type="entry name" value="REGULATOR-RELATED"/>
    <property type="match status" value="1"/>
</dbReference>
<dbReference type="Gene3D" id="3.40.50.300">
    <property type="entry name" value="P-loop containing nucleotide triphosphate hydrolases"/>
    <property type="match status" value="1"/>
</dbReference>
<dbReference type="InterPro" id="IPR011990">
    <property type="entry name" value="TPR-like_helical_dom_sf"/>
</dbReference>
<feature type="domain" description="OmpR/PhoB-type" evidence="5">
    <location>
        <begin position="1"/>
        <end position="91"/>
    </location>
</feature>
<name>A0ABW0BP40_9ACTN</name>
<dbReference type="SMART" id="SM01043">
    <property type="entry name" value="BTAD"/>
    <property type="match status" value="1"/>
</dbReference>
<evidence type="ECO:0000256" key="1">
    <source>
        <dbReference type="ARBA" id="ARBA00005820"/>
    </source>
</evidence>
<dbReference type="RefSeq" id="WP_378592340.1">
    <property type="nucleotide sequence ID" value="NZ_JBHSKD010000027.1"/>
</dbReference>
<dbReference type="InterPro" id="IPR003593">
    <property type="entry name" value="AAA+_ATPase"/>
</dbReference>
<dbReference type="SMART" id="SM00862">
    <property type="entry name" value="Trans_reg_C"/>
    <property type="match status" value="1"/>
</dbReference>
<organism evidence="6 7">
    <name type="scientific">Nocardioides taihuensis</name>
    <dbReference type="NCBI Taxonomy" id="1835606"/>
    <lineage>
        <taxon>Bacteria</taxon>
        <taxon>Bacillati</taxon>
        <taxon>Actinomycetota</taxon>
        <taxon>Actinomycetes</taxon>
        <taxon>Propionibacteriales</taxon>
        <taxon>Nocardioidaceae</taxon>
        <taxon>Nocardioides</taxon>
    </lineage>
</organism>
<keyword evidence="7" id="KW-1185">Reference proteome</keyword>
<dbReference type="Pfam" id="PF03704">
    <property type="entry name" value="BTAD"/>
    <property type="match status" value="1"/>
</dbReference>